<evidence type="ECO:0000256" key="6">
    <source>
        <dbReference type="ARBA" id="ARBA00022989"/>
    </source>
</evidence>
<evidence type="ECO:0000256" key="7">
    <source>
        <dbReference type="ARBA" id="ARBA00023034"/>
    </source>
</evidence>
<evidence type="ECO:0000313" key="11">
    <source>
        <dbReference type="WBParaSite" id="nRc.2.0.1.t35114-RA"/>
    </source>
</evidence>
<comment type="similarity">
    <text evidence="2 9">Belongs to the chondroitin N-acetylgalactosaminyltransferase family.</text>
</comment>
<accession>A0A915K9S1</accession>
<comment type="subcellular location">
    <subcellularLocation>
        <location evidence="1 9">Golgi apparatus</location>
        <location evidence="1 9">Golgi stack membrane</location>
        <topology evidence="1 9">Single-pass type II membrane protein</topology>
    </subcellularLocation>
</comment>
<keyword evidence="6" id="KW-1133">Transmembrane helix</keyword>
<proteinExistence type="inferred from homology"/>
<reference evidence="11" key="1">
    <citation type="submission" date="2022-11" db="UniProtKB">
        <authorList>
            <consortium name="WormBaseParasite"/>
        </authorList>
    </citation>
    <scope>IDENTIFICATION</scope>
</reference>
<evidence type="ECO:0000313" key="10">
    <source>
        <dbReference type="Proteomes" id="UP000887565"/>
    </source>
</evidence>
<evidence type="ECO:0000256" key="3">
    <source>
        <dbReference type="ARBA" id="ARBA00022679"/>
    </source>
</evidence>
<sequence length="386" mass="45168">GIFPSPVPKSRFDIFIWDYFTTGEIYEANKEINLVRKLNANEKRDIENSLNLIAKHITAVSNVELIDGYRRFDPNRGLDYIFNVKIKEPSSQVSIKRFRLVKPLTRAEISGVPFATETATVHIILPVIITNQSETTLTSSFDRLSSFLTNYESNNLARRDEKIRLTILIGYFSENARLFFQPIGSRVEFLKRKFPYADVSFLEAFVRNLHNPTLELVYNNLNLSDNELCLIVNSEVQFDQELLNRVRLNTLPDFQIFCPIPFVNFKFRGNNTVIAAKQYAKISKYSGRFDAQQFFICSFYWSDFKRIWLNFMQISNSRSLRDVLDLFLLYSPKTKILRYAEPSLISDFTIRDCSQKEFDEYEFESCRYSNKANFASKKYYEPMIGL</sequence>
<dbReference type="InterPro" id="IPR051227">
    <property type="entry name" value="CS_glycosyltransferase"/>
</dbReference>
<keyword evidence="3 9" id="KW-0808">Transferase</keyword>
<evidence type="ECO:0000256" key="5">
    <source>
        <dbReference type="ARBA" id="ARBA00022968"/>
    </source>
</evidence>
<evidence type="ECO:0000256" key="1">
    <source>
        <dbReference type="ARBA" id="ARBA00004447"/>
    </source>
</evidence>
<evidence type="ECO:0000256" key="4">
    <source>
        <dbReference type="ARBA" id="ARBA00022692"/>
    </source>
</evidence>
<keyword evidence="5 9" id="KW-0735">Signal-anchor</keyword>
<dbReference type="GO" id="GO:0032580">
    <property type="term" value="C:Golgi cisterna membrane"/>
    <property type="evidence" value="ECO:0007669"/>
    <property type="project" value="UniProtKB-SubCell"/>
</dbReference>
<evidence type="ECO:0000256" key="2">
    <source>
        <dbReference type="ARBA" id="ARBA00009239"/>
    </source>
</evidence>
<dbReference type="InterPro" id="IPR008428">
    <property type="entry name" value="Chond_GalNAc"/>
</dbReference>
<protein>
    <recommendedName>
        <fullName evidence="9">Hexosyltransferase</fullName>
        <ecNumber evidence="9">2.4.1.-</ecNumber>
    </recommendedName>
</protein>
<keyword evidence="8" id="KW-0472">Membrane</keyword>
<keyword evidence="7 9" id="KW-0333">Golgi apparatus</keyword>
<keyword evidence="10" id="KW-1185">Reference proteome</keyword>
<dbReference type="Pfam" id="PF05679">
    <property type="entry name" value="CHGN"/>
    <property type="match status" value="1"/>
</dbReference>
<evidence type="ECO:0000256" key="9">
    <source>
        <dbReference type="RuleBase" id="RU364016"/>
    </source>
</evidence>
<dbReference type="PANTHER" id="PTHR12369:SF13">
    <property type="entry name" value="HEXOSYLTRANSFERASE"/>
    <property type="match status" value="1"/>
</dbReference>
<organism evidence="10 11">
    <name type="scientific">Romanomermis culicivorax</name>
    <name type="common">Nematode worm</name>
    <dbReference type="NCBI Taxonomy" id="13658"/>
    <lineage>
        <taxon>Eukaryota</taxon>
        <taxon>Metazoa</taxon>
        <taxon>Ecdysozoa</taxon>
        <taxon>Nematoda</taxon>
        <taxon>Enoplea</taxon>
        <taxon>Dorylaimia</taxon>
        <taxon>Mermithida</taxon>
        <taxon>Mermithoidea</taxon>
        <taxon>Mermithidae</taxon>
        <taxon>Romanomermis</taxon>
    </lineage>
</organism>
<dbReference type="OMA" id="VHEYDWF"/>
<name>A0A915K9S1_ROMCU</name>
<dbReference type="PANTHER" id="PTHR12369">
    <property type="entry name" value="CHONDROITIN SYNTHASE"/>
    <property type="match status" value="1"/>
</dbReference>
<dbReference type="EC" id="2.4.1.-" evidence="9"/>
<dbReference type="WBParaSite" id="nRc.2.0.1.t35114-RA">
    <property type="protein sequence ID" value="nRc.2.0.1.t35114-RA"/>
    <property type="gene ID" value="nRc.2.0.1.g35114"/>
</dbReference>
<keyword evidence="4" id="KW-0812">Transmembrane</keyword>
<dbReference type="GO" id="GO:0047238">
    <property type="term" value="F:glucuronosyl-N-acetylgalactosaminyl-proteoglycan 4-beta-N-acetylgalactosaminyltransferase activity"/>
    <property type="evidence" value="ECO:0007669"/>
    <property type="project" value="TreeGrafter"/>
</dbReference>
<evidence type="ECO:0000256" key="8">
    <source>
        <dbReference type="ARBA" id="ARBA00023136"/>
    </source>
</evidence>
<dbReference type="Proteomes" id="UP000887565">
    <property type="component" value="Unplaced"/>
</dbReference>
<dbReference type="AlphaFoldDB" id="A0A915K9S1"/>